<comment type="caution">
    <text evidence="5">The sequence shown here is derived from an EMBL/GenBank/DDBJ whole genome shotgun (WGS) entry which is preliminary data.</text>
</comment>
<evidence type="ECO:0000256" key="1">
    <source>
        <dbReference type="ARBA" id="ARBA00006432"/>
    </source>
</evidence>
<dbReference type="InterPro" id="IPR000873">
    <property type="entry name" value="AMP-dep_synth/lig_dom"/>
</dbReference>
<evidence type="ECO:0000259" key="4">
    <source>
        <dbReference type="Pfam" id="PF13193"/>
    </source>
</evidence>
<evidence type="ECO:0000313" key="5">
    <source>
        <dbReference type="EMBL" id="KAJ8660776.1"/>
    </source>
</evidence>
<dbReference type="InterPro" id="IPR045851">
    <property type="entry name" value="AMP-bd_C_sf"/>
</dbReference>
<dbReference type="GeneID" id="83210832"/>
<comment type="similarity">
    <text evidence="1">Belongs to the ATP-dependent AMP-binding enzyme family.</text>
</comment>
<dbReference type="Pfam" id="PF13193">
    <property type="entry name" value="AMP-binding_C"/>
    <property type="match status" value="1"/>
</dbReference>
<dbReference type="Pfam" id="PF00501">
    <property type="entry name" value="AMP-binding"/>
    <property type="match status" value="1"/>
</dbReference>
<organism evidence="5 6">
    <name type="scientific">Lichtheimia ornata</name>
    <dbReference type="NCBI Taxonomy" id="688661"/>
    <lineage>
        <taxon>Eukaryota</taxon>
        <taxon>Fungi</taxon>
        <taxon>Fungi incertae sedis</taxon>
        <taxon>Mucoromycota</taxon>
        <taxon>Mucoromycotina</taxon>
        <taxon>Mucoromycetes</taxon>
        <taxon>Mucorales</taxon>
        <taxon>Lichtheimiaceae</taxon>
        <taxon>Lichtheimia</taxon>
    </lineage>
</organism>
<dbReference type="SUPFAM" id="SSF56801">
    <property type="entry name" value="Acetyl-CoA synthetase-like"/>
    <property type="match status" value="1"/>
</dbReference>
<keyword evidence="6" id="KW-1185">Reference proteome</keyword>
<accession>A0AAD7VAX0</accession>
<feature type="domain" description="AMP-dependent synthetase/ligase" evidence="3">
    <location>
        <begin position="33"/>
        <end position="389"/>
    </location>
</feature>
<dbReference type="GO" id="GO:0016405">
    <property type="term" value="F:CoA-ligase activity"/>
    <property type="evidence" value="ECO:0007669"/>
    <property type="project" value="TreeGrafter"/>
</dbReference>
<dbReference type="RefSeq" id="XP_058345689.1">
    <property type="nucleotide sequence ID" value="XM_058483490.1"/>
</dbReference>
<dbReference type="EMBL" id="JARTCD010000011">
    <property type="protein sequence ID" value="KAJ8660776.1"/>
    <property type="molecule type" value="Genomic_DNA"/>
</dbReference>
<dbReference type="Gene3D" id="3.30.300.30">
    <property type="match status" value="1"/>
</dbReference>
<name>A0AAD7VAX0_9FUNG</name>
<dbReference type="InterPro" id="IPR042099">
    <property type="entry name" value="ANL_N_sf"/>
</dbReference>
<dbReference type="Proteomes" id="UP001234581">
    <property type="component" value="Unassembled WGS sequence"/>
</dbReference>
<dbReference type="PANTHER" id="PTHR24096:SF149">
    <property type="entry name" value="AMP-BINDING DOMAIN-CONTAINING PROTEIN-RELATED"/>
    <property type="match status" value="1"/>
</dbReference>
<evidence type="ECO:0000259" key="3">
    <source>
        <dbReference type="Pfam" id="PF00501"/>
    </source>
</evidence>
<reference evidence="5 6" key="1">
    <citation type="submission" date="2023-03" db="EMBL/GenBank/DDBJ databases">
        <title>Genome sequence of Lichtheimia ornata CBS 291.66.</title>
        <authorList>
            <person name="Mohabir J.T."/>
            <person name="Shea T.P."/>
            <person name="Kurbessoian T."/>
            <person name="Berby B."/>
            <person name="Fontaine J."/>
            <person name="Livny J."/>
            <person name="Gnirke A."/>
            <person name="Stajich J.E."/>
            <person name="Cuomo C.A."/>
        </authorList>
    </citation>
    <scope>NUCLEOTIDE SEQUENCE [LARGE SCALE GENOMIC DNA]</scope>
    <source>
        <strain evidence="5">CBS 291.66</strain>
    </source>
</reference>
<evidence type="ECO:0000256" key="2">
    <source>
        <dbReference type="ARBA" id="ARBA00022598"/>
    </source>
</evidence>
<proteinExistence type="inferred from homology"/>
<dbReference type="GO" id="GO:0019748">
    <property type="term" value="P:secondary metabolic process"/>
    <property type="evidence" value="ECO:0007669"/>
    <property type="project" value="TreeGrafter"/>
</dbReference>
<dbReference type="PANTHER" id="PTHR24096">
    <property type="entry name" value="LONG-CHAIN-FATTY-ACID--COA LIGASE"/>
    <property type="match status" value="1"/>
</dbReference>
<sequence>MLAADEIPSTIYEQVFETDQKRPFSDTEPLIIDALEPTRSLSFSSLHTNVRAFAAALRSNEYGIKEGDVVAICSTSDIEYPIALHGVMAAGAGACLIPAVLTSNEMANILRLAEPRLIVAHPASYQTITAALKEDGVDLPMVLMNNNNDNKADVPNLLDVCNKHDPNTPLPKVSPDTNAYLACTSGSTAAMKLVNISHRVGVLRIRELAATMTRTANERARSLATSQFHGALASAIACQASLQCGIRQYVLNSNDLELMLSKIQEFQITSVSLAPFNVVQAANQPELIQKYDVSSLQVGTTAGQMVRREDKLKAKENLGLALMLTFYGSTESYVPLGFIPQHNIPETSGKIPDREGWSVKLVNEHGQEVQKGEMGELWAKNPTLADGYYKCPEDTAEAFDKDGFFHTKDIFILQDNDEFLFIGRKNEMILTKESKYCAPKPIEDICLAYGGIRECIVVGAHSDKLGYQVPRAYVVLKDPASIADKDGFTKELIAYVNERITNAVMRLDGGVRILDQFPRTAVGKTDMQLLRNMARQELEALESS</sequence>
<protein>
    <submittedName>
        <fullName evidence="5">Uncharacterized protein</fullName>
    </submittedName>
</protein>
<dbReference type="InterPro" id="IPR025110">
    <property type="entry name" value="AMP-bd_C"/>
</dbReference>
<dbReference type="Gene3D" id="3.40.50.12780">
    <property type="entry name" value="N-terminal domain of ligase-like"/>
    <property type="match status" value="1"/>
</dbReference>
<evidence type="ECO:0000313" key="6">
    <source>
        <dbReference type="Proteomes" id="UP001234581"/>
    </source>
</evidence>
<gene>
    <name evidence="5" type="ORF">O0I10_003419</name>
</gene>
<dbReference type="AlphaFoldDB" id="A0AAD7VAX0"/>
<feature type="domain" description="AMP-binding enzyme C-terminal" evidence="4">
    <location>
        <begin position="442"/>
        <end position="524"/>
    </location>
</feature>
<keyword evidence="2" id="KW-0436">Ligase</keyword>